<dbReference type="InterPro" id="IPR001356">
    <property type="entry name" value="HD"/>
</dbReference>
<dbReference type="OrthoDB" id="77288at2759"/>
<feature type="compositionally biased region" description="Basic and acidic residues" evidence="2">
    <location>
        <begin position="219"/>
        <end position="228"/>
    </location>
</feature>
<dbReference type="EMBL" id="BSXT01001734">
    <property type="protein sequence ID" value="GMF44838.1"/>
    <property type="molecule type" value="Genomic_DNA"/>
</dbReference>
<evidence type="ECO:0000256" key="2">
    <source>
        <dbReference type="SAM" id="MobiDB-lite"/>
    </source>
</evidence>
<protein>
    <submittedName>
        <fullName evidence="4">Unnamed protein product</fullName>
    </submittedName>
</protein>
<dbReference type="GO" id="GO:0003677">
    <property type="term" value="F:DNA binding"/>
    <property type="evidence" value="ECO:0007669"/>
    <property type="project" value="UniProtKB-UniRule"/>
</dbReference>
<dbReference type="InterPro" id="IPR009057">
    <property type="entry name" value="Homeodomain-like_sf"/>
</dbReference>
<feature type="compositionally biased region" description="Basic and acidic residues" evidence="2">
    <location>
        <begin position="933"/>
        <end position="943"/>
    </location>
</feature>
<comment type="subcellular location">
    <subcellularLocation>
        <location evidence="1">Nucleus</location>
    </subcellularLocation>
</comment>
<evidence type="ECO:0000256" key="1">
    <source>
        <dbReference type="PROSITE-ProRule" id="PRU00108"/>
    </source>
</evidence>
<feature type="domain" description="Homeobox" evidence="3">
    <location>
        <begin position="436"/>
        <end position="495"/>
    </location>
</feature>
<evidence type="ECO:0000313" key="4">
    <source>
        <dbReference type="EMBL" id="GMF44838.1"/>
    </source>
</evidence>
<dbReference type="Proteomes" id="UP001165121">
    <property type="component" value="Unassembled WGS sequence"/>
</dbReference>
<feature type="compositionally biased region" description="Low complexity" evidence="2">
    <location>
        <begin position="702"/>
        <end position="715"/>
    </location>
</feature>
<dbReference type="PROSITE" id="PS50071">
    <property type="entry name" value="HOMEOBOX_2"/>
    <property type="match status" value="2"/>
</dbReference>
<feature type="region of interest" description="Disordered" evidence="2">
    <location>
        <begin position="215"/>
        <end position="236"/>
    </location>
</feature>
<feature type="compositionally biased region" description="Acidic residues" evidence="2">
    <location>
        <begin position="880"/>
        <end position="889"/>
    </location>
</feature>
<keyword evidence="1" id="KW-0539">Nucleus</keyword>
<accession>A0A9W6XSR4</accession>
<feature type="region of interest" description="Disordered" evidence="2">
    <location>
        <begin position="702"/>
        <end position="771"/>
    </location>
</feature>
<reference evidence="4" key="1">
    <citation type="submission" date="2023-04" db="EMBL/GenBank/DDBJ databases">
        <title>Phytophthora fragariaefolia NBRC 109709.</title>
        <authorList>
            <person name="Ichikawa N."/>
            <person name="Sato H."/>
            <person name="Tonouchi N."/>
        </authorList>
    </citation>
    <scope>NUCLEOTIDE SEQUENCE</scope>
    <source>
        <strain evidence="4">NBRC 109709</strain>
    </source>
</reference>
<dbReference type="GO" id="GO:0005634">
    <property type="term" value="C:nucleus"/>
    <property type="evidence" value="ECO:0007669"/>
    <property type="project" value="UniProtKB-SubCell"/>
</dbReference>
<keyword evidence="1" id="KW-0371">Homeobox</keyword>
<name>A0A9W6XSR4_9STRA</name>
<feature type="DNA-binding region" description="Homeobox" evidence="1">
    <location>
        <begin position="781"/>
        <end position="844"/>
    </location>
</feature>
<organism evidence="4 5">
    <name type="scientific">Phytophthora fragariaefolia</name>
    <dbReference type="NCBI Taxonomy" id="1490495"/>
    <lineage>
        <taxon>Eukaryota</taxon>
        <taxon>Sar</taxon>
        <taxon>Stramenopiles</taxon>
        <taxon>Oomycota</taxon>
        <taxon>Peronosporomycetes</taxon>
        <taxon>Peronosporales</taxon>
        <taxon>Peronosporaceae</taxon>
        <taxon>Phytophthora</taxon>
    </lineage>
</organism>
<feature type="region of interest" description="Disordered" evidence="2">
    <location>
        <begin position="332"/>
        <end position="353"/>
    </location>
</feature>
<keyword evidence="1" id="KW-0238">DNA-binding</keyword>
<comment type="caution">
    <text evidence="4">The sequence shown here is derived from an EMBL/GenBank/DDBJ whole genome shotgun (WGS) entry which is preliminary data.</text>
</comment>
<evidence type="ECO:0000313" key="5">
    <source>
        <dbReference type="Proteomes" id="UP001165121"/>
    </source>
</evidence>
<feature type="DNA-binding region" description="Homeobox" evidence="1">
    <location>
        <begin position="438"/>
        <end position="496"/>
    </location>
</feature>
<feature type="compositionally biased region" description="Acidic residues" evidence="2">
    <location>
        <begin position="900"/>
        <end position="932"/>
    </location>
</feature>
<dbReference type="SUPFAM" id="SSF46689">
    <property type="entry name" value="Homeodomain-like"/>
    <property type="match status" value="2"/>
</dbReference>
<keyword evidence="5" id="KW-1185">Reference proteome</keyword>
<dbReference type="Gene3D" id="1.10.10.60">
    <property type="entry name" value="Homeodomain-like"/>
    <property type="match status" value="1"/>
</dbReference>
<feature type="domain" description="Homeobox" evidence="3">
    <location>
        <begin position="779"/>
        <end position="843"/>
    </location>
</feature>
<dbReference type="AlphaFoldDB" id="A0A9W6XSR4"/>
<evidence type="ECO:0000259" key="3">
    <source>
        <dbReference type="PROSITE" id="PS50071"/>
    </source>
</evidence>
<dbReference type="SMART" id="SM00389">
    <property type="entry name" value="HOX"/>
    <property type="match status" value="2"/>
</dbReference>
<feature type="compositionally biased region" description="Basic residues" evidence="2">
    <location>
        <begin position="753"/>
        <end position="771"/>
    </location>
</feature>
<feature type="region of interest" description="Disordered" evidence="2">
    <location>
        <begin position="849"/>
        <end position="943"/>
    </location>
</feature>
<dbReference type="CDD" id="cd00086">
    <property type="entry name" value="homeodomain"/>
    <property type="match status" value="1"/>
</dbReference>
<sequence length="943" mass="102612">MALSAAPVTSKSPCLDQSTLKMVRSCLPDTVNACFHCFGLQRDAVSNEVCSVQAVVTRESVCLPSVLVRLLAVDVALPDDHVRVVGHRGHLGALRVERHAPHRGRVSRERLLAEPVVVVLGPDADSVVVAGRHEQVLRGVPGDELDVLRVAVQHGDALEVGVGVGLPDPDALVSAAGGQIGSGRAPGHALDLALVALEARDDLVRAALLLPDDGGGVEAHGREHASEHEDSEDEQLERTAWQDVDLNPAVELVAKLVREALDAGKTYNKSITAKTSQLLTGCDALLLELRALADARTDARQRVAGGPRGAACACGHAMAMLPLRAPEQAARAAAKDDAEHGNPRAALDEAAEDQTDRALARMEAAMGRLREMAELVQATSMQGEANLVSKVSLQTGTFQALEAAVQASAAAATATAIAHERGRSSSAFGRLYMPLQVHKLQEWYYSYPRPLLDELTLMRTILNYRPYANPFQVGGLSLAHVRDWFKRRRYRERMRYVKLAVEAGHDAQAAEEEIDLRLEQRIAQLRASVDPNELVKEVDRVRAQSYLFDAAVNAFTRPTNIRSYIAASYSVPTTADQLGHNANARGKRQRTQESYLDDIAMVKHATVLEVMALQNRLRSLMEQPKTTVVTNGLQQVVDLLRAMKVEPDVRIQTGLVADLKQILKAYTKPTLLRKATIALLESLGMNRRAVVELDADDDAPLSAPASPALSTASSARGRTPLKAERAPMSTADPTGSAFDDDASMMVSGEPPNKKAKPAARPAKPRAKEKKGRVLRPMKFSMDQLTALEAWFQQKYKPSQEEMENYLVQLNTPPLRDLKKQTVDVNMTQLRRWFNKRRCLRRPPFALMTQQEAAKEGSKNPAILKAVSTPGGDAEPVESVQGDEDVEDAASEIGGTHSFDDTNDDSSDDDDDDDDEDDDDDDDDDDGDDDSSDDGEHLIDQALA</sequence>
<proteinExistence type="predicted"/>
<feature type="compositionally biased region" description="Basic and acidic residues" evidence="2">
    <location>
        <begin position="333"/>
        <end position="342"/>
    </location>
</feature>
<gene>
    <name evidence="4" type="ORF">Pfra01_001581400</name>
</gene>